<reference evidence="2 3" key="1">
    <citation type="journal article" date="2020" name="Cell Host Microbe">
        <title>Functional and Genomic Variation between Human-Derived Isolates of Lachnospiraceae Reveals Inter- and Intra-Species Diversity.</title>
        <authorList>
            <person name="Sorbara M.T."/>
            <person name="Littmann E.R."/>
            <person name="Fontana E."/>
            <person name="Moody T.U."/>
            <person name="Kohout C.E."/>
            <person name="Gjonbalaj M."/>
            <person name="Eaton V."/>
            <person name="Seok R."/>
            <person name="Leiner I.M."/>
            <person name="Pamer E.G."/>
        </authorList>
    </citation>
    <scope>NUCLEOTIDE SEQUENCE [LARGE SCALE GENOMIC DNA]</scope>
    <source>
        <strain evidence="2 3">MSK.14.54</strain>
    </source>
</reference>
<dbReference type="Proteomes" id="UP000768180">
    <property type="component" value="Unassembled WGS sequence"/>
</dbReference>
<feature type="domain" description="IstB-like ATP-binding" evidence="1">
    <location>
        <begin position="5"/>
        <end position="175"/>
    </location>
</feature>
<dbReference type="SUPFAM" id="SSF52540">
    <property type="entry name" value="P-loop containing nucleoside triphosphate hydrolases"/>
    <property type="match status" value="1"/>
</dbReference>
<dbReference type="Pfam" id="PF01695">
    <property type="entry name" value="IstB_IS21"/>
    <property type="match status" value="1"/>
</dbReference>
<organism evidence="2 3">
    <name type="scientific">Fusicatenibacter saccharivorans</name>
    <dbReference type="NCBI Taxonomy" id="1150298"/>
    <lineage>
        <taxon>Bacteria</taxon>
        <taxon>Bacillati</taxon>
        <taxon>Bacillota</taxon>
        <taxon>Clostridia</taxon>
        <taxon>Lachnospirales</taxon>
        <taxon>Lachnospiraceae</taxon>
        <taxon>Fusicatenibacter</taxon>
    </lineage>
</organism>
<gene>
    <name evidence="2" type="ORF">G5B05_17920</name>
</gene>
<keyword evidence="3" id="KW-1185">Reference proteome</keyword>
<name>A0ABX2GKP4_9FIRM</name>
<dbReference type="CDD" id="cd00009">
    <property type="entry name" value="AAA"/>
    <property type="match status" value="1"/>
</dbReference>
<feature type="non-terminal residue" evidence="2">
    <location>
        <position position="1"/>
    </location>
</feature>
<evidence type="ECO:0000259" key="1">
    <source>
        <dbReference type="Pfam" id="PF01695"/>
    </source>
</evidence>
<proteinExistence type="predicted"/>
<accession>A0ABX2GKP4</accession>
<dbReference type="InterPro" id="IPR027417">
    <property type="entry name" value="P-loop_NTPase"/>
</dbReference>
<dbReference type="PANTHER" id="PTHR30050">
    <property type="entry name" value="CHROMOSOMAL REPLICATION INITIATOR PROTEIN DNAA"/>
    <property type="match status" value="1"/>
</dbReference>
<dbReference type="Gene3D" id="3.40.50.300">
    <property type="entry name" value="P-loop containing nucleotide triphosphate hydrolases"/>
    <property type="match status" value="1"/>
</dbReference>
<dbReference type="PANTHER" id="PTHR30050:SF4">
    <property type="entry name" value="ATP-BINDING PROTEIN RV3427C IN INSERTION SEQUENCE-RELATED"/>
    <property type="match status" value="1"/>
</dbReference>
<dbReference type="GO" id="GO:0005524">
    <property type="term" value="F:ATP binding"/>
    <property type="evidence" value="ECO:0007669"/>
    <property type="project" value="UniProtKB-KW"/>
</dbReference>
<protein>
    <submittedName>
        <fullName evidence="2">ATP-binding protein</fullName>
    </submittedName>
</protein>
<dbReference type="RefSeq" id="WP_173830492.1">
    <property type="nucleotide sequence ID" value="NZ_JAAITQ010000127.1"/>
</dbReference>
<keyword evidence="2" id="KW-0067">ATP-binding</keyword>
<sequence length="178" mass="20247">YPAADLDSSIYDPERQLNTHVIELLAKCDWIDEPNNLLMTGGAGAGKTHIACALCITAMHQNRTVKYIRANTLLKESDHARQEGTYFEYSNEMAAYDLMVIDDFGLMDLDIEKCRDLFEIIESRDCRKATIIISQIPVSGWYQLFGDSTYADACLSRMTSKAYRLEFPGRDRRITNSN</sequence>
<evidence type="ECO:0000313" key="3">
    <source>
        <dbReference type="Proteomes" id="UP000768180"/>
    </source>
</evidence>
<comment type="caution">
    <text evidence="2">The sequence shown here is derived from an EMBL/GenBank/DDBJ whole genome shotgun (WGS) entry which is preliminary data.</text>
</comment>
<dbReference type="EMBL" id="JAAITQ010000127">
    <property type="protein sequence ID" value="NSE18198.1"/>
    <property type="molecule type" value="Genomic_DNA"/>
</dbReference>
<evidence type="ECO:0000313" key="2">
    <source>
        <dbReference type="EMBL" id="NSE18198.1"/>
    </source>
</evidence>
<dbReference type="InterPro" id="IPR002611">
    <property type="entry name" value="IstB_ATP-bd"/>
</dbReference>
<keyword evidence="2" id="KW-0547">Nucleotide-binding</keyword>